<sequence>MSHQKSQPPHTSIFDLSVDIKYLILNHLDNRSLAYLAQTCTYFAMLVRNISSFREAHVSLVDHYMPKLPPFLNYRAGASVGSTFYMPFINESPFCYTYDMNSHVWATRKLNMMEQIQPQITCAAVIGQKIYLVCGRLLNSYTLSNALIEIDTTDFKAKFIRDTLGVPPRPRHEHSVDAVGDRYLVVFGGLCYNSVGENDVFVYDTFDNRWFVPPITGHLPHLRFGHASTVIGNNLYIHGGAQLDNDSSYIVYDDLYKLDCETWVWYKYEHPEVERYLRYQTPATGGGGGSIPQRNHLIATNGDSPYDRFQAYMCSYGNKLIIFGGHSIREDDEDNEILCSYPMDELCVFNTRRHQWTVLRAATRHNDMVFGSNAQEALDGEEDDPITVSDMSAATIQIPTGGIRIYIIAGRKAAEVPRTHSRGDKTSFSSKISSSSNSNGSAASVEYHSNNNFLPSIREDRHTDSDSEMTEGGSGNVVSDDMKSESEPSSQGDIRKPNPSQHSQQVKELFKAIDPDMEHVIIEGQERNVHQDANILERSNQQATSSHAKPGTSSSSNSRGKRNQKRRRPSISVIHRAQPDDPAEATQYEKATSSSSSYSSGSDSLGKRNNNPQRTAKTVTPCAILLDLIE</sequence>
<comment type="caution">
    <text evidence="4">The sequence shown here is derived from an EMBL/GenBank/DDBJ whole genome shotgun (WGS) entry which is preliminary data.</text>
</comment>
<dbReference type="EMBL" id="AMYB01000003">
    <property type="protein sequence ID" value="OAD04304.1"/>
    <property type="molecule type" value="Genomic_DNA"/>
</dbReference>
<dbReference type="PANTHER" id="PTHR46093">
    <property type="entry name" value="ACYL-COA-BINDING DOMAIN-CONTAINING PROTEIN 5"/>
    <property type="match status" value="1"/>
</dbReference>
<dbReference type="VEuPathDB" id="FungiDB:MUCCIDRAFT_188911"/>
<evidence type="ECO:0008006" key="6">
    <source>
        <dbReference type="Google" id="ProtNLM"/>
    </source>
</evidence>
<evidence type="ECO:0000313" key="5">
    <source>
        <dbReference type="Proteomes" id="UP000077051"/>
    </source>
</evidence>
<dbReference type="InterPro" id="IPR015915">
    <property type="entry name" value="Kelch-typ_b-propeller"/>
</dbReference>
<feature type="region of interest" description="Disordered" evidence="3">
    <location>
        <begin position="538"/>
        <end position="616"/>
    </location>
</feature>
<organism evidence="4 5">
    <name type="scientific">Mucor lusitanicus CBS 277.49</name>
    <dbReference type="NCBI Taxonomy" id="747725"/>
    <lineage>
        <taxon>Eukaryota</taxon>
        <taxon>Fungi</taxon>
        <taxon>Fungi incertae sedis</taxon>
        <taxon>Mucoromycota</taxon>
        <taxon>Mucoromycotina</taxon>
        <taxon>Mucoromycetes</taxon>
        <taxon>Mucorales</taxon>
        <taxon>Mucorineae</taxon>
        <taxon>Mucoraceae</taxon>
        <taxon>Mucor</taxon>
    </lineage>
</organism>
<dbReference type="InterPro" id="IPR036047">
    <property type="entry name" value="F-box-like_dom_sf"/>
</dbReference>
<feature type="compositionally biased region" description="Basic and acidic residues" evidence="3">
    <location>
        <begin position="414"/>
        <end position="425"/>
    </location>
</feature>
<evidence type="ECO:0000256" key="2">
    <source>
        <dbReference type="ARBA" id="ARBA00022737"/>
    </source>
</evidence>
<dbReference type="Pfam" id="PF24681">
    <property type="entry name" value="Kelch_KLHDC2_KLHL20_DRC7"/>
    <property type="match status" value="1"/>
</dbReference>
<evidence type="ECO:0000256" key="1">
    <source>
        <dbReference type="ARBA" id="ARBA00022441"/>
    </source>
</evidence>
<feature type="region of interest" description="Disordered" evidence="3">
    <location>
        <begin position="414"/>
        <end position="505"/>
    </location>
</feature>
<name>A0A168M2U4_MUCCL</name>
<feature type="compositionally biased region" description="Low complexity" evidence="3">
    <location>
        <begin position="427"/>
        <end position="444"/>
    </location>
</feature>
<dbReference type="OrthoDB" id="10250130at2759"/>
<evidence type="ECO:0000313" key="4">
    <source>
        <dbReference type="EMBL" id="OAD04304.1"/>
    </source>
</evidence>
<feature type="compositionally biased region" description="Polar residues" evidence="3">
    <location>
        <begin position="538"/>
        <end position="558"/>
    </location>
</feature>
<dbReference type="CDD" id="cd09917">
    <property type="entry name" value="F-box_SF"/>
    <property type="match status" value="1"/>
</dbReference>
<feature type="compositionally biased region" description="Polar residues" evidence="3">
    <location>
        <begin position="607"/>
        <end position="616"/>
    </location>
</feature>
<dbReference type="SUPFAM" id="SSF50965">
    <property type="entry name" value="Galactose oxidase, central domain"/>
    <property type="match status" value="1"/>
</dbReference>
<protein>
    <recommendedName>
        <fullName evidence="6">F-box domain-containing protein</fullName>
    </recommendedName>
</protein>
<keyword evidence="5" id="KW-1185">Reference proteome</keyword>
<feature type="compositionally biased region" description="Polar residues" evidence="3">
    <location>
        <begin position="487"/>
        <end position="505"/>
    </location>
</feature>
<dbReference type="PANTHER" id="PTHR46093:SF18">
    <property type="entry name" value="FIBRONECTIN TYPE-III DOMAIN-CONTAINING PROTEIN"/>
    <property type="match status" value="1"/>
</dbReference>
<feature type="compositionally biased region" description="Basic residues" evidence="3">
    <location>
        <begin position="559"/>
        <end position="569"/>
    </location>
</feature>
<dbReference type="InterPro" id="IPR011043">
    <property type="entry name" value="Gal_Oxase/kelch_b-propeller"/>
</dbReference>
<dbReference type="Proteomes" id="UP000077051">
    <property type="component" value="Unassembled WGS sequence"/>
</dbReference>
<dbReference type="Gene3D" id="2.120.10.80">
    <property type="entry name" value="Kelch-type beta propeller"/>
    <property type="match status" value="2"/>
</dbReference>
<dbReference type="AlphaFoldDB" id="A0A168M2U4"/>
<reference evidence="4 5" key="1">
    <citation type="submission" date="2015-06" db="EMBL/GenBank/DDBJ databases">
        <title>Expansion of signal transduction pathways in fungi by whole-genome duplication.</title>
        <authorList>
            <consortium name="DOE Joint Genome Institute"/>
            <person name="Corrochano L.M."/>
            <person name="Kuo A."/>
            <person name="Marcet-Houben M."/>
            <person name="Polaino S."/>
            <person name="Salamov A."/>
            <person name="Villalobos J.M."/>
            <person name="Alvarez M.I."/>
            <person name="Avalos J."/>
            <person name="Benito E.P."/>
            <person name="Benoit I."/>
            <person name="Burger G."/>
            <person name="Camino L.P."/>
            <person name="Canovas D."/>
            <person name="Cerda-Olmedo E."/>
            <person name="Cheng J.-F."/>
            <person name="Dominguez A."/>
            <person name="Elias M."/>
            <person name="Eslava A.P."/>
            <person name="Glaser F."/>
            <person name="Grimwood J."/>
            <person name="Gutierrez G."/>
            <person name="Heitman J."/>
            <person name="Henrissat B."/>
            <person name="Iturriaga E.A."/>
            <person name="Lang B.F."/>
            <person name="Lavin J.L."/>
            <person name="Lee S."/>
            <person name="Li W."/>
            <person name="Lindquist E."/>
            <person name="Lopez-Garcia S."/>
            <person name="Luque E.M."/>
            <person name="Marcos A.T."/>
            <person name="Martin J."/>
            <person name="Mccluskey K."/>
            <person name="Medina H.R."/>
            <person name="Miralles-Duran A."/>
            <person name="Miyazaki A."/>
            <person name="Munoz-Torres E."/>
            <person name="Oguiza J.A."/>
            <person name="Ohm R."/>
            <person name="Olmedo M."/>
            <person name="Orejas M."/>
            <person name="Ortiz-Castellanos L."/>
            <person name="Pisabarro A.G."/>
            <person name="Rodriguez-Romero J."/>
            <person name="Ruiz-Herrera J."/>
            <person name="Ruiz-Vazquez R."/>
            <person name="Sanz C."/>
            <person name="Schackwitz W."/>
            <person name="Schmutz J."/>
            <person name="Shahriari M."/>
            <person name="Shelest E."/>
            <person name="Silva-Franco F."/>
            <person name="Soanes D."/>
            <person name="Syed K."/>
            <person name="Tagua V.G."/>
            <person name="Talbot N.J."/>
            <person name="Thon M."/>
            <person name="De Vries R.P."/>
            <person name="Wiebenga A."/>
            <person name="Yadav J.S."/>
            <person name="Braun E.L."/>
            <person name="Baker S."/>
            <person name="Garre V."/>
            <person name="Horwitz B."/>
            <person name="Torres-Martinez S."/>
            <person name="Idnurm A."/>
            <person name="Herrera-Estrella A."/>
            <person name="Gabaldon T."/>
            <person name="Grigoriev I.V."/>
        </authorList>
    </citation>
    <scope>NUCLEOTIDE SEQUENCE [LARGE SCALE GENOMIC DNA]</scope>
    <source>
        <strain evidence="4 5">CBS 277.49</strain>
    </source>
</reference>
<dbReference type="STRING" id="747725.A0A168M2U4"/>
<accession>A0A168M2U4</accession>
<keyword evidence="1" id="KW-0880">Kelch repeat</keyword>
<evidence type="ECO:0000256" key="3">
    <source>
        <dbReference type="SAM" id="MobiDB-lite"/>
    </source>
</evidence>
<proteinExistence type="predicted"/>
<dbReference type="SUPFAM" id="SSF81383">
    <property type="entry name" value="F-box domain"/>
    <property type="match status" value="1"/>
</dbReference>
<gene>
    <name evidence="4" type="ORF">MUCCIDRAFT_188911</name>
</gene>
<keyword evidence="2" id="KW-0677">Repeat</keyword>
<feature type="compositionally biased region" description="Low complexity" evidence="3">
    <location>
        <begin position="593"/>
        <end position="604"/>
    </location>
</feature>